<dbReference type="SMART" id="SM00409">
    <property type="entry name" value="IG"/>
    <property type="match status" value="1"/>
</dbReference>
<dbReference type="PANTHER" id="PTHR21261:SF17">
    <property type="entry name" value="BEAT VI"/>
    <property type="match status" value="1"/>
</dbReference>
<dbReference type="PROSITE" id="PS50835">
    <property type="entry name" value="IG_LIKE"/>
    <property type="match status" value="1"/>
</dbReference>
<dbReference type="AlphaFoldDB" id="A0A336LR86"/>
<evidence type="ECO:0000259" key="1">
    <source>
        <dbReference type="PROSITE" id="PS50835"/>
    </source>
</evidence>
<dbReference type="VEuPathDB" id="VectorBase:CSON001559"/>
<dbReference type="Gene3D" id="2.60.40.10">
    <property type="entry name" value="Immunoglobulins"/>
    <property type="match status" value="1"/>
</dbReference>
<dbReference type="OMA" id="CGKVRRA"/>
<accession>A0A336LR86</accession>
<gene>
    <name evidence="2" type="primary">CSON001559</name>
</gene>
<reference evidence="2" key="1">
    <citation type="submission" date="2018-07" db="EMBL/GenBank/DDBJ databases">
        <authorList>
            <person name="Quirk P.G."/>
            <person name="Krulwich T.A."/>
        </authorList>
    </citation>
    <scope>NUCLEOTIDE SEQUENCE</scope>
</reference>
<dbReference type="InterPro" id="IPR013106">
    <property type="entry name" value="Ig_V-set"/>
</dbReference>
<name>A0A336LR86_CULSO</name>
<dbReference type="InterPro" id="IPR007110">
    <property type="entry name" value="Ig-like_dom"/>
</dbReference>
<dbReference type="EMBL" id="UFQT01000124">
    <property type="protein sequence ID" value="SSX20490.1"/>
    <property type="molecule type" value="Genomic_DNA"/>
</dbReference>
<dbReference type="SUPFAM" id="SSF48726">
    <property type="entry name" value="Immunoglobulin"/>
    <property type="match status" value="1"/>
</dbReference>
<dbReference type="FunFam" id="2.60.40.10:FF:000437">
    <property type="entry name" value="Beat-IIIc, isoform A"/>
    <property type="match status" value="1"/>
</dbReference>
<feature type="domain" description="Ig-like" evidence="1">
    <location>
        <begin position="26"/>
        <end position="116"/>
    </location>
</feature>
<dbReference type="InterPro" id="IPR013783">
    <property type="entry name" value="Ig-like_fold"/>
</dbReference>
<dbReference type="PANTHER" id="PTHR21261">
    <property type="entry name" value="BEAT PROTEIN"/>
    <property type="match status" value="1"/>
</dbReference>
<sequence length="296" mass="33524">MKKRQFKLVICLRDLNVKVPEAVAIGDTVTLSCDYDLETAALYSVRWYFDSEEFYRYVAKEQPPGRDFKTNELEVDLLKSNASKVTIKNVKITQSGLYLCEVSADAPLFHTENSGSVMTVVELPSTEPFIIVNNPTPELHNSINQVFVSYGDTFKVTCISPVSHPPVNFTWSVNNEKYSESNSGVRKSGESWSELSAFVDSRIYSPITGRIIIRCETNIFKLYHGVTEQELYVQNTHHYYLGDRMHPTTYDHRNGGRGDPDNSALTGFSVLIKPNNNVVLKLLILLVIWTIFCCCL</sequence>
<protein>
    <submittedName>
        <fullName evidence="2">CSON001559 protein</fullName>
    </submittedName>
</protein>
<proteinExistence type="predicted"/>
<organism evidence="2">
    <name type="scientific">Culicoides sonorensis</name>
    <name type="common">Biting midge</name>
    <dbReference type="NCBI Taxonomy" id="179676"/>
    <lineage>
        <taxon>Eukaryota</taxon>
        <taxon>Metazoa</taxon>
        <taxon>Ecdysozoa</taxon>
        <taxon>Arthropoda</taxon>
        <taxon>Hexapoda</taxon>
        <taxon>Insecta</taxon>
        <taxon>Pterygota</taxon>
        <taxon>Neoptera</taxon>
        <taxon>Endopterygota</taxon>
        <taxon>Diptera</taxon>
        <taxon>Nematocera</taxon>
        <taxon>Chironomoidea</taxon>
        <taxon>Ceratopogonidae</taxon>
        <taxon>Ceratopogoninae</taxon>
        <taxon>Culicoides</taxon>
        <taxon>Monoculicoides</taxon>
    </lineage>
</organism>
<dbReference type="InterPro" id="IPR003599">
    <property type="entry name" value="Ig_sub"/>
</dbReference>
<dbReference type="InterPro" id="IPR036179">
    <property type="entry name" value="Ig-like_dom_sf"/>
</dbReference>
<dbReference type="Pfam" id="PF07686">
    <property type="entry name" value="V-set"/>
    <property type="match status" value="1"/>
</dbReference>
<evidence type="ECO:0000313" key="2">
    <source>
        <dbReference type="EMBL" id="SSX20490.1"/>
    </source>
</evidence>